<reference evidence="2" key="1">
    <citation type="submission" date="2021-12" db="EMBL/GenBank/DDBJ databases">
        <authorList>
            <person name="Cha I.-T."/>
            <person name="Lee K.-E."/>
            <person name="Park S.-J."/>
        </authorList>
    </citation>
    <scope>NUCLEOTIDE SEQUENCE</scope>
    <source>
        <strain evidence="2">YSM-43</strain>
    </source>
</reference>
<protein>
    <submittedName>
        <fullName evidence="2">DUF4468 domain-containing protein</fullName>
    </submittedName>
</protein>
<gene>
    <name evidence="2" type="ORF">LXD69_10145</name>
</gene>
<feature type="domain" description="DUF4468" evidence="1">
    <location>
        <begin position="31"/>
        <end position="109"/>
    </location>
</feature>
<reference evidence="2" key="2">
    <citation type="submission" date="2022-04" db="EMBL/GenBank/DDBJ databases">
        <title>Complete Genome Sequence of Flavobacterium sediminilitoris YSM-43, Isolated from a Tidal Sediment.</title>
        <authorList>
            <person name="Lee P.A."/>
        </authorList>
    </citation>
    <scope>NUCLEOTIDE SEQUENCE</scope>
    <source>
        <strain evidence="2">YSM-43</strain>
    </source>
</reference>
<organism evidence="2 3">
    <name type="scientific">Flavobacterium sediminilitoris</name>
    <dbReference type="NCBI Taxonomy" id="2024526"/>
    <lineage>
        <taxon>Bacteria</taxon>
        <taxon>Pseudomonadati</taxon>
        <taxon>Bacteroidota</taxon>
        <taxon>Flavobacteriia</taxon>
        <taxon>Flavobacteriales</taxon>
        <taxon>Flavobacteriaceae</taxon>
        <taxon>Flavobacterium</taxon>
    </lineage>
</organism>
<dbReference type="RefSeq" id="WP_246915128.1">
    <property type="nucleotide sequence ID" value="NZ_CP090145.1"/>
</dbReference>
<evidence type="ECO:0000313" key="2">
    <source>
        <dbReference type="EMBL" id="UOX32412.1"/>
    </source>
</evidence>
<accession>A0ABY4HHV3</accession>
<keyword evidence="3" id="KW-1185">Reference proteome</keyword>
<dbReference type="Gene3D" id="3.30.530.80">
    <property type="match status" value="1"/>
</dbReference>
<evidence type="ECO:0000259" key="1">
    <source>
        <dbReference type="Pfam" id="PF14730"/>
    </source>
</evidence>
<name>A0ABY4HHV3_9FLAO</name>
<sequence>MKKIILLVLISFYSFGQELPKLTENGFEPIVVEIKDKTAAEIYVKAKEWIQTYYKNPTEVLKGDIENNMIRINGFANEGYQTKALGIVNYYDYSYVIEINFKDGKYRFNYIIGQFYAGSKKASYSYKYFFKSDGSIKKTQKVPFDTLNETASNTSISFYNYVSGNIENKKSDW</sequence>
<dbReference type="Proteomes" id="UP000830454">
    <property type="component" value="Chromosome"/>
</dbReference>
<dbReference type="EMBL" id="CP090145">
    <property type="protein sequence ID" value="UOX32412.1"/>
    <property type="molecule type" value="Genomic_DNA"/>
</dbReference>
<dbReference type="Pfam" id="PF14730">
    <property type="entry name" value="DUF4468"/>
    <property type="match status" value="1"/>
</dbReference>
<evidence type="ECO:0000313" key="3">
    <source>
        <dbReference type="Proteomes" id="UP000830454"/>
    </source>
</evidence>
<proteinExistence type="predicted"/>
<dbReference type="InterPro" id="IPR027823">
    <property type="entry name" value="DUF4468"/>
</dbReference>